<evidence type="ECO:0000313" key="14">
    <source>
        <dbReference type="Proteomes" id="UP000184287"/>
    </source>
</evidence>
<dbReference type="InterPro" id="IPR039426">
    <property type="entry name" value="TonB-dep_rcpt-like"/>
</dbReference>
<name>A0A1M5AE33_9SPHI</name>
<keyword evidence="14" id="KW-1185">Reference proteome</keyword>
<dbReference type="InterPro" id="IPR036942">
    <property type="entry name" value="Beta-barrel_TonB_sf"/>
</dbReference>
<evidence type="ECO:0000256" key="8">
    <source>
        <dbReference type="PROSITE-ProRule" id="PRU01360"/>
    </source>
</evidence>
<dbReference type="NCBIfam" id="TIGR04056">
    <property type="entry name" value="OMP_RagA_SusC"/>
    <property type="match status" value="1"/>
</dbReference>
<accession>A0A1M5AE33</accession>
<feature type="chain" id="PRO_5012206131" evidence="10">
    <location>
        <begin position="24"/>
        <end position="1062"/>
    </location>
</feature>
<evidence type="ECO:0000313" key="13">
    <source>
        <dbReference type="EMBL" id="SHF28377.1"/>
    </source>
</evidence>
<evidence type="ECO:0000256" key="1">
    <source>
        <dbReference type="ARBA" id="ARBA00004571"/>
    </source>
</evidence>
<dbReference type="NCBIfam" id="TIGR04057">
    <property type="entry name" value="SusC_RagA_signa"/>
    <property type="match status" value="1"/>
</dbReference>
<comment type="similarity">
    <text evidence="8 9">Belongs to the TonB-dependent receptor family.</text>
</comment>
<dbReference type="Pfam" id="PF07715">
    <property type="entry name" value="Plug"/>
    <property type="match status" value="1"/>
</dbReference>
<dbReference type="InterPro" id="IPR008969">
    <property type="entry name" value="CarboxyPept-like_regulatory"/>
</dbReference>
<keyword evidence="5 9" id="KW-0798">TonB box</keyword>
<dbReference type="OrthoDB" id="9768177at2"/>
<organism evidence="13 14">
    <name type="scientific">Pedobacter caeni</name>
    <dbReference type="NCBI Taxonomy" id="288992"/>
    <lineage>
        <taxon>Bacteria</taxon>
        <taxon>Pseudomonadati</taxon>
        <taxon>Bacteroidota</taxon>
        <taxon>Sphingobacteriia</taxon>
        <taxon>Sphingobacteriales</taxon>
        <taxon>Sphingobacteriaceae</taxon>
        <taxon>Pedobacter</taxon>
    </lineage>
</organism>
<keyword evidence="2 8" id="KW-0813">Transport</keyword>
<evidence type="ECO:0000259" key="11">
    <source>
        <dbReference type="Pfam" id="PF00593"/>
    </source>
</evidence>
<proteinExistence type="inferred from homology"/>
<dbReference type="Proteomes" id="UP000184287">
    <property type="component" value="Unassembled WGS sequence"/>
</dbReference>
<evidence type="ECO:0000256" key="7">
    <source>
        <dbReference type="ARBA" id="ARBA00023237"/>
    </source>
</evidence>
<dbReference type="InterPro" id="IPR023996">
    <property type="entry name" value="TonB-dep_OMP_SusC/RagA"/>
</dbReference>
<evidence type="ECO:0000256" key="5">
    <source>
        <dbReference type="ARBA" id="ARBA00023077"/>
    </source>
</evidence>
<dbReference type="Gene3D" id="2.60.40.1120">
    <property type="entry name" value="Carboxypeptidase-like, regulatory domain"/>
    <property type="match status" value="1"/>
</dbReference>
<reference evidence="14" key="1">
    <citation type="submission" date="2016-11" db="EMBL/GenBank/DDBJ databases">
        <authorList>
            <person name="Varghese N."/>
            <person name="Submissions S."/>
        </authorList>
    </citation>
    <scope>NUCLEOTIDE SEQUENCE [LARGE SCALE GENOMIC DNA]</scope>
    <source>
        <strain evidence="14">DSM 16990</strain>
    </source>
</reference>
<evidence type="ECO:0000256" key="3">
    <source>
        <dbReference type="ARBA" id="ARBA00022452"/>
    </source>
</evidence>
<dbReference type="GO" id="GO:0009279">
    <property type="term" value="C:cell outer membrane"/>
    <property type="evidence" value="ECO:0007669"/>
    <property type="project" value="UniProtKB-SubCell"/>
</dbReference>
<feature type="signal peptide" evidence="10">
    <location>
        <begin position="1"/>
        <end position="23"/>
    </location>
</feature>
<dbReference type="InterPro" id="IPR000531">
    <property type="entry name" value="Beta-barrel_TonB"/>
</dbReference>
<dbReference type="Pfam" id="PF00593">
    <property type="entry name" value="TonB_dep_Rec_b-barrel"/>
    <property type="match status" value="1"/>
</dbReference>
<keyword evidence="3 8" id="KW-1134">Transmembrane beta strand</keyword>
<dbReference type="SUPFAM" id="SSF49464">
    <property type="entry name" value="Carboxypeptidase regulatory domain-like"/>
    <property type="match status" value="1"/>
</dbReference>
<dbReference type="InterPro" id="IPR012910">
    <property type="entry name" value="Plug_dom"/>
</dbReference>
<feature type="domain" description="TonB-dependent receptor-like beta-barrel" evidence="11">
    <location>
        <begin position="433"/>
        <end position="897"/>
    </location>
</feature>
<dbReference type="EMBL" id="FQUQ01000002">
    <property type="protein sequence ID" value="SHF28377.1"/>
    <property type="molecule type" value="Genomic_DNA"/>
</dbReference>
<dbReference type="Gene3D" id="2.40.170.20">
    <property type="entry name" value="TonB-dependent receptor, beta-barrel domain"/>
    <property type="match status" value="1"/>
</dbReference>
<dbReference type="SUPFAM" id="SSF56935">
    <property type="entry name" value="Porins"/>
    <property type="match status" value="1"/>
</dbReference>
<dbReference type="RefSeq" id="WP_073230762.1">
    <property type="nucleotide sequence ID" value="NZ_FQUQ01000002.1"/>
</dbReference>
<dbReference type="InterPro" id="IPR037066">
    <property type="entry name" value="Plug_dom_sf"/>
</dbReference>
<dbReference type="PROSITE" id="PS52016">
    <property type="entry name" value="TONB_DEPENDENT_REC_3"/>
    <property type="match status" value="1"/>
</dbReference>
<feature type="domain" description="TonB-dependent receptor plug" evidence="12">
    <location>
        <begin position="119"/>
        <end position="239"/>
    </location>
</feature>
<dbReference type="InterPro" id="IPR023997">
    <property type="entry name" value="TonB-dep_OMP_SusC/RagA_CS"/>
</dbReference>
<sequence>MLKIYKIFIGIALSFFFLLTAQAQSLKITGVVTDGPAGEGIPGASVTIKGKETATVTDVNGSFSISANVNDIIRISYLGYANKEIKVTAGTTQLKISLEASLNDLNEVVVTALGITKAKKSLGYAVQELKSKDISTAKEPNLINSLAGKIAGVQTTNSQGDMGSSRIIIRGETSISSQNQPLFVVDGVPVDNSQFLGNGGSRDFANAISDINSEDIESISVLKGPNAAALYGSRAAAGVILIKTKTGRGQQGLGISINSNTTISNLLTLPKYQNAFGQGSNGEFSYVNGAGGGVKDGVDESWGPPLDGRLIPQFNTKGKPEPFIAHPNNVRDFFETGYALSNGVALAGSGEKQDIRFSYNNLTQGGIMPNSSQNKNSLLLNTTYRITPKLTLNANVNYIKSSAANLPASGGKRATGPMLQFTWFGRQVDVSKLKKYKDENGNDFNWNNSYYSNPYFIAYENTVGQKRDRIIGSAELNYKITGALSANFRTGNDYYTDRRKIKVAFGTNGTPTGSYQEDAYTINENNTEGRLEFDKKLNDNFSLNVLAGINVRTNTLEQNDQMATKLAVRDLYTLNNSRDPLVSSNFYSKLRTYSTFGSAQLGYKDYAFLNLTARNDWDSSLPRPNLSYFYPSANGSLILTEAFDIKSEVLSFAKIRGGWSKVGKATEPYQLANTYTFTAPFDGNPQQGAGLVDLNPNLLPEITKSAEAGIELGLFDNRVKLDLSVYNTNSINQILKINVSPSTGYSQKLINGGSINNKGLEVQLGLNPVKSRDFSWDISLNYALNRSKVTELDKEGLIRSYTIGTNRTVDVLASIGKPYGTFFGTAYQRNAEGQILVGAGGTPIINPEKQYLGKFTPNWLGGISNSFTYKNINLNFLIDARIGGKVYSNSNRTGTYTGVLESTLRGRNTENGGLSYYFPGNVNTGIAVGIANGGQAPAGETVYTDGMIFDGVLANGTKNGRILPAQQYYKGFTNVDEQFMYDASYIKLREVKLSYNLPAQWTRKIGFQNATVSLVGRNLWIIHKNVPNIDPETAFNVGNAQGLEDLSLPTTRSFGFNLNLKF</sequence>
<dbReference type="Pfam" id="PF13715">
    <property type="entry name" value="CarbopepD_reg_2"/>
    <property type="match status" value="1"/>
</dbReference>
<dbReference type="AlphaFoldDB" id="A0A1M5AE33"/>
<dbReference type="STRING" id="288992.SAMN04488522_102700"/>
<evidence type="ECO:0000259" key="12">
    <source>
        <dbReference type="Pfam" id="PF07715"/>
    </source>
</evidence>
<evidence type="ECO:0000256" key="9">
    <source>
        <dbReference type="RuleBase" id="RU003357"/>
    </source>
</evidence>
<keyword evidence="6 8" id="KW-0472">Membrane</keyword>
<keyword evidence="7 8" id="KW-0998">Cell outer membrane</keyword>
<keyword evidence="10" id="KW-0732">Signal</keyword>
<keyword evidence="4 8" id="KW-0812">Transmembrane</keyword>
<evidence type="ECO:0000256" key="6">
    <source>
        <dbReference type="ARBA" id="ARBA00023136"/>
    </source>
</evidence>
<evidence type="ECO:0000256" key="4">
    <source>
        <dbReference type="ARBA" id="ARBA00022692"/>
    </source>
</evidence>
<dbReference type="Gene3D" id="2.170.130.10">
    <property type="entry name" value="TonB-dependent receptor, plug domain"/>
    <property type="match status" value="1"/>
</dbReference>
<gene>
    <name evidence="13" type="ORF">SAMN04488522_102700</name>
</gene>
<comment type="subcellular location">
    <subcellularLocation>
        <location evidence="1 8">Cell outer membrane</location>
        <topology evidence="1 8">Multi-pass membrane protein</topology>
    </subcellularLocation>
</comment>
<evidence type="ECO:0000256" key="10">
    <source>
        <dbReference type="SAM" id="SignalP"/>
    </source>
</evidence>
<evidence type="ECO:0000256" key="2">
    <source>
        <dbReference type="ARBA" id="ARBA00022448"/>
    </source>
</evidence>
<protein>
    <submittedName>
        <fullName evidence="13">TonB-linked outer membrane protein, SusC/RagA family</fullName>
    </submittedName>
</protein>